<name>A0AAW1RT73_9CHLO</name>
<protein>
    <submittedName>
        <fullName evidence="2">Uncharacterized protein</fullName>
    </submittedName>
</protein>
<dbReference type="AlphaFoldDB" id="A0AAW1RT73"/>
<keyword evidence="3" id="KW-1185">Reference proteome</keyword>
<comment type="caution">
    <text evidence="2">The sequence shown here is derived from an EMBL/GenBank/DDBJ whole genome shotgun (WGS) entry which is preliminary data.</text>
</comment>
<proteinExistence type="predicted"/>
<dbReference type="EMBL" id="JALJOS010000007">
    <property type="protein sequence ID" value="KAK9836890.1"/>
    <property type="molecule type" value="Genomic_DNA"/>
</dbReference>
<accession>A0AAW1RT73</accession>
<sequence>MLADLAALQDKYAQVADKSNLQPTAVQVVTKHGRQATRQDTDCTHKPLRASQPHSAVPAARANGPASKRLRQLPQAARPEGRLSSVVPTTPLFTGHQLPHQSHTNPALHHAVRSRLASVGLPSSPSAGPSGLQALSSVAASSLTALDDEHAAVPRQEPAATGLDTSADAQLEPEPEGPEPDPVADGLRPRPLESLQASASSYLL</sequence>
<organism evidence="2 3">
    <name type="scientific">Apatococcus lobatus</name>
    <dbReference type="NCBI Taxonomy" id="904363"/>
    <lineage>
        <taxon>Eukaryota</taxon>
        <taxon>Viridiplantae</taxon>
        <taxon>Chlorophyta</taxon>
        <taxon>core chlorophytes</taxon>
        <taxon>Trebouxiophyceae</taxon>
        <taxon>Chlorellales</taxon>
        <taxon>Chlorellaceae</taxon>
        <taxon>Apatococcus</taxon>
    </lineage>
</organism>
<gene>
    <name evidence="2" type="ORF">WJX74_010483</name>
</gene>
<evidence type="ECO:0000313" key="3">
    <source>
        <dbReference type="Proteomes" id="UP001438707"/>
    </source>
</evidence>
<dbReference type="Proteomes" id="UP001438707">
    <property type="component" value="Unassembled WGS sequence"/>
</dbReference>
<evidence type="ECO:0000256" key="1">
    <source>
        <dbReference type="SAM" id="MobiDB-lite"/>
    </source>
</evidence>
<feature type="region of interest" description="Disordered" evidence="1">
    <location>
        <begin position="30"/>
        <end position="107"/>
    </location>
</feature>
<reference evidence="2 3" key="1">
    <citation type="journal article" date="2024" name="Nat. Commun.">
        <title>Phylogenomics reveals the evolutionary origins of lichenization in chlorophyte algae.</title>
        <authorList>
            <person name="Puginier C."/>
            <person name="Libourel C."/>
            <person name="Otte J."/>
            <person name="Skaloud P."/>
            <person name="Haon M."/>
            <person name="Grisel S."/>
            <person name="Petersen M."/>
            <person name="Berrin J.G."/>
            <person name="Delaux P.M."/>
            <person name="Dal Grande F."/>
            <person name="Keller J."/>
        </authorList>
    </citation>
    <scope>NUCLEOTIDE SEQUENCE [LARGE SCALE GENOMIC DNA]</scope>
    <source>
        <strain evidence="2 3">SAG 2145</strain>
    </source>
</reference>
<feature type="region of interest" description="Disordered" evidence="1">
    <location>
        <begin position="149"/>
        <end position="204"/>
    </location>
</feature>
<evidence type="ECO:0000313" key="2">
    <source>
        <dbReference type="EMBL" id="KAK9836890.1"/>
    </source>
</evidence>
<feature type="compositionally biased region" description="Polar residues" evidence="1">
    <location>
        <begin position="195"/>
        <end position="204"/>
    </location>
</feature>